<dbReference type="InterPro" id="IPR035901">
    <property type="entry name" value="GIY-YIG_endonuc_sf"/>
</dbReference>
<evidence type="ECO:0000256" key="1">
    <source>
        <dbReference type="ARBA" id="ARBA00007435"/>
    </source>
</evidence>
<proteinExistence type="inferred from homology"/>
<comment type="similarity">
    <text evidence="1">Belongs to the UPF0213 family.</text>
</comment>
<dbReference type="InterPro" id="IPR050190">
    <property type="entry name" value="UPF0213_domain"/>
</dbReference>
<dbReference type="Proteomes" id="UP000034096">
    <property type="component" value="Unassembled WGS sequence"/>
</dbReference>
<dbReference type="CDD" id="cd10449">
    <property type="entry name" value="GIY-YIG_SLX1_like"/>
    <property type="match status" value="1"/>
</dbReference>
<name>A0A0G0IHF0_9BACT</name>
<evidence type="ECO:0000313" key="4">
    <source>
        <dbReference type="Proteomes" id="UP000034096"/>
    </source>
</evidence>
<gene>
    <name evidence="3" type="ORF">US75_C0038G0007</name>
</gene>
<feature type="domain" description="GIY-YIG" evidence="2">
    <location>
        <begin position="25"/>
        <end position="100"/>
    </location>
</feature>
<dbReference type="InterPro" id="IPR000305">
    <property type="entry name" value="GIY-YIG_endonuc"/>
</dbReference>
<sequence>MSVSKSKILSRTAKSYLAQQGKSKLMFYVYVLKSKTNKDLYVGSTEDLRNRYRLHNSGRVKSTRSATPWVLVYYEAYRSKEDATKREKKLKMHAVKKELVGRLENSLGN</sequence>
<dbReference type="Pfam" id="PF01541">
    <property type="entry name" value="GIY-YIG"/>
    <property type="match status" value="1"/>
</dbReference>
<evidence type="ECO:0000313" key="3">
    <source>
        <dbReference type="EMBL" id="KKQ54743.1"/>
    </source>
</evidence>
<dbReference type="EMBL" id="LBUE01000038">
    <property type="protein sequence ID" value="KKQ54743.1"/>
    <property type="molecule type" value="Genomic_DNA"/>
</dbReference>
<evidence type="ECO:0000259" key="2">
    <source>
        <dbReference type="PROSITE" id="PS50164"/>
    </source>
</evidence>
<accession>A0A0G0IHF0</accession>
<dbReference type="AlphaFoldDB" id="A0A0G0IHF0"/>
<dbReference type="PANTHER" id="PTHR34477">
    <property type="entry name" value="UPF0213 PROTEIN YHBQ"/>
    <property type="match status" value="1"/>
</dbReference>
<comment type="caution">
    <text evidence="3">The sequence shown here is derived from an EMBL/GenBank/DDBJ whole genome shotgun (WGS) entry which is preliminary data.</text>
</comment>
<dbReference type="PROSITE" id="PS50164">
    <property type="entry name" value="GIY_YIG"/>
    <property type="match status" value="1"/>
</dbReference>
<reference evidence="3 4" key="1">
    <citation type="journal article" date="2015" name="Nature">
        <title>rRNA introns, odd ribosomes, and small enigmatic genomes across a large radiation of phyla.</title>
        <authorList>
            <person name="Brown C.T."/>
            <person name="Hug L.A."/>
            <person name="Thomas B.C."/>
            <person name="Sharon I."/>
            <person name="Castelle C.J."/>
            <person name="Singh A."/>
            <person name="Wilkins M.J."/>
            <person name="Williams K.H."/>
            <person name="Banfield J.F."/>
        </authorList>
    </citation>
    <scope>NUCLEOTIDE SEQUENCE [LARGE SCALE GENOMIC DNA]</scope>
</reference>
<dbReference type="SUPFAM" id="SSF82771">
    <property type="entry name" value="GIY-YIG endonuclease"/>
    <property type="match status" value="1"/>
</dbReference>
<dbReference type="PANTHER" id="PTHR34477:SF1">
    <property type="entry name" value="UPF0213 PROTEIN YHBQ"/>
    <property type="match status" value="1"/>
</dbReference>
<organism evidence="3 4">
    <name type="scientific">Candidatus Woesebacteria bacterium GW2011_GWC1_38_13</name>
    <dbReference type="NCBI Taxonomy" id="1618583"/>
    <lineage>
        <taxon>Bacteria</taxon>
        <taxon>Candidatus Woeseibacteriota</taxon>
    </lineage>
</organism>
<dbReference type="Gene3D" id="3.40.1440.10">
    <property type="entry name" value="GIY-YIG endonuclease"/>
    <property type="match status" value="1"/>
</dbReference>
<protein>
    <recommendedName>
        <fullName evidence="2">GIY-YIG domain-containing protein</fullName>
    </recommendedName>
</protein>